<feature type="transmembrane region" description="Helical" evidence="1">
    <location>
        <begin position="197"/>
        <end position="216"/>
    </location>
</feature>
<evidence type="ECO:0000313" key="2">
    <source>
        <dbReference type="EMBL" id="TXB69354.1"/>
    </source>
</evidence>
<keyword evidence="1" id="KW-0472">Membrane</keyword>
<feature type="transmembrane region" description="Helical" evidence="1">
    <location>
        <begin position="107"/>
        <end position="125"/>
    </location>
</feature>
<dbReference type="Proteomes" id="UP000321562">
    <property type="component" value="Unassembled WGS sequence"/>
</dbReference>
<feature type="transmembrane region" description="Helical" evidence="1">
    <location>
        <begin position="78"/>
        <end position="95"/>
    </location>
</feature>
<keyword evidence="1" id="KW-0812">Transmembrane</keyword>
<feature type="transmembrane region" description="Helical" evidence="1">
    <location>
        <begin position="228"/>
        <end position="252"/>
    </location>
</feature>
<dbReference type="RefSeq" id="WP_147098084.1">
    <property type="nucleotide sequence ID" value="NZ_JBHUFH010000011.1"/>
</dbReference>
<dbReference type="InterPro" id="IPR007136">
    <property type="entry name" value="DUF347"/>
</dbReference>
<accession>A0A5C6S6U0</accession>
<gene>
    <name evidence="2" type="ORF">FQV27_10420</name>
</gene>
<feature type="transmembrane region" description="Helical" evidence="1">
    <location>
        <begin position="171"/>
        <end position="190"/>
    </location>
</feature>
<dbReference type="EMBL" id="VOPL01000003">
    <property type="protein sequence ID" value="TXB69354.1"/>
    <property type="molecule type" value="Genomic_DNA"/>
</dbReference>
<keyword evidence="3" id="KW-1185">Reference proteome</keyword>
<dbReference type="OrthoDB" id="9794709at2"/>
<reference evidence="2 3" key="1">
    <citation type="submission" date="2019-08" db="EMBL/GenBank/DDBJ databases">
        <authorList>
            <person name="Ye J."/>
        </authorList>
    </citation>
    <scope>NUCLEOTIDE SEQUENCE [LARGE SCALE GENOMIC DNA]</scope>
    <source>
        <strain evidence="2 3">TK008</strain>
    </source>
</reference>
<sequence>MSQLDTAPTPPLSGAFNKVPEVTAFFWIIKIMATTVGETGADFLIFNMKLGLPMTSVLMSIVLIAILVAQFRADRYRAWIYWPTVTMISVVGTLITDSLVDTYGVPLEVTTAVFAVLLTATFAIWYAREKTLSIHAIDTPSREGFYWLAILFTFALGTAAGDLMAERIGLGYLPSTAVFAAGILLIFALWRSGHLGAVTAFWIAYILTRPLGASFGDFLSQPVANGGLGLGTTVTSIAFLAIILGLVGYLGLSKVDLEQSRRA</sequence>
<organism evidence="2 3">
    <name type="scientific">Paracoccus aurantiacus</name>
    <dbReference type="NCBI Taxonomy" id="2599412"/>
    <lineage>
        <taxon>Bacteria</taxon>
        <taxon>Pseudomonadati</taxon>
        <taxon>Pseudomonadota</taxon>
        <taxon>Alphaproteobacteria</taxon>
        <taxon>Rhodobacterales</taxon>
        <taxon>Paracoccaceae</taxon>
        <taxon>Paracoccus</taxon>
    </lineage>
</organism>
<name>A0A5C6S6U0_9RHOB</name>
<protein>
    <recommendedName>
        <fullName evidence="4">Membrane-anchored protein</fullName>
    </recommendedName>
</protein>
<proteinExistence type="predicted"/>
<comment type="caution">
    <text evidence="2">The sequence shown here is derived from an EMBL/GenBank/DDBJ whole genome shotgun (WGS) entry which is preliminary data.</text>
</comment>
<evidence type="ECO:0000256" key="1">
    <source>
        <dbReference type="SAM" id="Phobius"/>
    </source>
</evidence>
<evidence type="ECO:0000313" key="3">
    <source>
        <dbReference type="Proteomes" id="UP000321562"/>
    </source>
</evidence>
<dbReference type="AlphaFoldDB" id="A0A5C6S6U0"/>
<dbReference type="Pfam" id="PF03988">
    <property type="entry name" value="DUF347"/>
    <property type="match status" value="4"/>
</dbReference>
<feature type="transmembrane region" description="Helical" evidence="1">
    <location>
        <begin position="145"/>
        <end position="165"/>
    </location>
</feature>
<feature type="transmembrane region" description="Helical" evidence="1">
    <location>
        <begin position="50"/>
        <end position="71"/>
    </location>
</feature>
<evidence type="ECO:0008006" key="4">
    <source>
        <dbReference type="Google" id="ProtNLM"/>
    </source>
</evidence>
<keyword evidence="1" id="KW-1133">Transmembrane helix</keyword>